<dbReference type="EMBL" id="JASBWS010000092">
    <property type="protein sequence ID" value="KAJ9098509.1"/>
    <property type="molecule type" value="Genomic_DNA"/>
</dbReference>
<evidence type="ECO:0000313" key="1">
    <source>
        <dbReference type="EMBL" id="KAJ9098509.1"/>
    </source>
</evidence>
<sequence length="1522" mass="164041">MVVSDTRRRAFGTLPVNVPREPSQPMIKPSHRNYSLNTHILAEARKTEQHTPNRLRKVNPSSPDVKPNLAETTDSKKSSWKLHTIKATDGPTLPKGNPPPYSSISTARGSRIPLPVPKARRDEEMVAPAMPFGSALVESRVRKKGSSISLGRKKVHQSLEGDGSRIPAVNNTDRDEQAPRNASDGGPVDHRNPRTAVRSVNSSGARSADERSTIPRNQLTSASPLPTSPDGADESAVSAALPVRQSTESDFSIMSDWTIANISDASFGLPAHDESFHTESGEQYGGVPGRGGRSVRKKKSFAAAGVLLGKILHGPGARSGGGKEGGQEVSRPHTPTTDTAANDACTRSKSPELPTFHFTRPSYSGTNFRADLGEVGYGGDVPPVPPVPRLPVSFLNKAPLVKGDVSSGDVVSIGTFASKVPETGSSVQETAMYRSNQSSSDHNQTNPDESGGSSLVHVENALDIDEEYSIISASASDHTEGRRHSGKLPWRRSVQGVFGIGENDARREDKDGGLPLPSATALDKRPSLMDLKKVSHVTGTLQDIIKDYPTSPSTINEPEASMMGDGSSSRVDAMMHNLTARLASPSSSNIMEQDSPTPLRKYAHHPYSRSLKPGSRIGSSPVKVSPLRLALGNSVAKVQQSNTIGKTSSQKIFDDNPFLASLKSTALQSPVPSSKIDFKLKTFHPASIGDAMSDAGSVDAPSANGVSKGMTLLPLSATFRARGCSTNTEATASSADPDDQLRESFDFTGEYRALNENGTRQSFVDELGRFGFSVGEASFEIGNFASGSDGESGVKQNAKGGLMDATTSVGKTAGVARRNSYGFNENFKFGTPPAAPPTRASDRSDSNNGQLPRSPPRDPLPVPEGSPQFKGRFRFKQNGPEDSMFSIASMSSVGPVVDTGIAGTNFTNIFDREFGAAVILRDRSISSINLLSSSVSADISVDNERAHLRRPSHARVPSFASITSRNGSARANVKKVRHTRQESSLDSNQLVVRYLGRPTVDGDRMFETDKRAQQLYRIERSPVKTLQNRPAVLFKDSLLDSSRQISTKDSILNSLPEVTEDSIFHSGKAKPKSAHFTIKSIDTLARVINVSGTVASVSPLALKTKKSSRMSPARIDSLEYHRRLSDSTHEELADIENYLLQTNTEDTSAEISLKSNSSFRRGGSCHTQKPGRNTQSRPSSFLLGNSLLPTLSSPGRSEASSRLSTDVHSIISAMLEPETSSKNRWSRRLKGLSWLSEQAPVILEESSHGSRQTEASFVTSNPGSDVKSVSKPEGLLSKWVDWQRLAEEELAKSRAAWQDTKQSIEDVADFKPPATAKELKVLLRNSLDLNQPLSEGSPGTQATRRELFNLTKVKEAGECTTVSASKLSALPTKYMRADSGSSATVPLTKRVDESEQRRSTASTLFAKFATPVNSETATREIAASLASKPVNVLPKKKEVLLSKRPSGGRQRVASTVRREKMGWGRRKDAAALSPAAKRLVTKQSRTLAHAADKENIAPSEITKKRVSTFKPVRKPSQKTLRA</sequence>
<protein>
    <submittedName>
        <fullName evidence="1">Uncharacterized protein</fullName>
    </submittedName>
</protein>
<name>A0ACC2VH67_9TREE</name>
<reference evidence="1" key="1">
    <citation type="submission" date="2023-04" db="EMBL/GenBank/DDBJ databases">
        <title>Draft Genome sequencing of Naganishia species isolated from polar environments using Oxford Nanopore Technology.</title>
        <authorList>
            <person name="Leo P."/>
            <person name="Venkateswaran K."/>
        </authorList>
    </citation>
    <scope>NUCLEOTIDE SEQUENCE</scope>
    <source>
        <strain evidence="1">MNA-CCFEE 5262</strain>
    </source>
</reference>
<comment type="caution">
    <text evidence="1">The sequence shown here is derived from an EMBL/GenBank/DDBJ whole genome shotgun (WGS) entry which is preliminary data.</text>
</comment>
<proteinExistence type="predicted"/>
<keyword evidence="2" id="KW-1185">Reference proteome</keyword>
<gene>
    <name evidence="1" type="ORF">QFC20_005935</name>
</gene>
<dbReference type="Proteomes" id="UP001230649">
    <property type="component" value="Unassembled WGS sequence"/>
</dbReference>
<accession>A0ACC2VH67</accession>
<organism evidence="1 2">
    <name type="scientific">Naganishia adeliensis</name>
    <dbReference type="NCBI Taxonomy" id="92952"/>
    <lineage>
        <taxon>Eukaryota</taxon>
        <taxon>Fungi</taxon>
        <taxon>Dikarya</taxon>
        <taxon>Basidiomycota</taxon>
        <taxon>Agaricomycotina</taxon>
        <taxon>Tremellomycetes</taxon>
        <taxon>Filobasidiales</taxon>
        <taxon>Filobasidiaceae</taxon>
        <taxon>Naganishia</taxon>
    </lineage>
</organism>
<evidence type="ECO:0000313" key="2">
    <source>
        <dbReference type="Proteomes" id="UP001230649"/>
    </source>
</evidence>